<dbReference type="Pfam" id="PF16878">
    <property type="entry name" value="SIX1_SD"/>
    <property type="match status" value="1"/>
</dbReference>
<evidence type="ECO:0000259" key="7">
    <source>
        <dbReference type="Pfam" id="PF16878"/>
    </source>
</evidence>
<evidence type="ECO:0000256" key="1">
    <source>
        <dbReference type="ARBA" id="ARBA00004123"/>
    </source>
</evidence>
<comment type="subcellular location">
    <subcellularLocation>
        <location evidence="1 5">Nucleus</location>
    </subcellularLocation>
</comment>
<dbReference type="InterPro" id="IPR031701">
    <property type="entry name" value="SIX1_SD"/>
</dbReference>
<evidence type="ECO:0000256" key="5">
    <source>
        <dbReference type="RuleBase" id="RU000682"/>
    </source>
</evidence>
<feature type="domain" description="Homeobox" evidence="6">
    <location>
        <begin position="166"/>
        <end position="199"/>
    </location>
</feature>
<evidence type="ECO:0000313" key="9">
    <source>
        <dbReference type="WBParaSite" id="PDA_v2.g830.t1"/>
    </source>
</evidence>
<dbReference type="InterPro" id="IPR001356">
    <property type="entry name" value="HD"/>
</dbReference>
<dbReference type="Gene3D" id="1.25.40.10">
    <property type="entry name" value="Tetratricopeptide repeat domain"/>
    <property type="match status" value="1"/>
</dbReference>
<keyword evidence="8" id="KW-1185">Reference proteome</keyword>
<dbReference type="Gene3D" id="1.10.10.60">
    <property type="entry name" value="Homeodomain-like"/>
    <property type="match status" value="1"/>
</dbReference>
<reference evidence="9" key="1">
    <citation type="submission" date="2022-11" db="UniProtKB">
        <authorList>
            <consortium name="WormBaseParasite"/>
        </authorList>
    </citation>
    <scope>IDENTIFICATION</scope>
</reference>
<dbReference type="SUPFAM" id="SSF46689">
    <property type="entry name" value="Homeodomain-like"/>
    <property type="match status" value="1"/>
</dbReference>
<evidence type="ECO:0000256" key="4">
    <source>
        <dbReference type="ARBA" id="ARBA00023242"/>
    </source>
</evidence>
<evidence type="ECO:0000256" key="3">
    <source>
        <dbReference type="ARBA" id="ARBA00023155"/>
    </source>
</evidence>
<sequence length="208" mass="24366">MYFQGLYVEKDYTEAAVWFGKGFANGYAESANNMGILYKYGHGVTCICESLYQTKDGKRLISFFTSDERLCQRYVTNSSVTIAYLYALFSFGRYSEVCEYIGNGKFNSRYFSELKNLWYEAKYAEDQRKKKKPLGPVEKYRLRKKHPPPSTIWDGHEVIYSFRDCDRQVLKQYYHQNKYPNPSEKKKIAEITGLEITQVNEARINAVN</sequence>
<dbReference type="PANTHER" id="PTHR10390:SF44">
    <property type="entry name" value="SIX HOMEOBOX 4"/>
    <property type="match status" value="1"/>
</dbReference>
<keyword evidence="4 5" id="KW-0539">Nucleus</keyword>
<dbReference type="InterPro" id="IPR011990">
    <property type="entry name" value="TPR-like_helical_dom_sf"/>
</dbReference>
<dbReference type="GO" id="GO:0005634">
    <property type="term" value="C:nucleus"/>
    <property type="evidence" value="ECO:0007669"/>
    <property type="project" value="UniProtKB-SubCell"/>
</dbReference>
<accession>A0A914QVN9</accession>
<dbReference type="SUPFAM" id="SSF81901">
    <property type="entry name" value="HCP-like"/>
    <property type="match status" value="1"/>
</dbReference>
<dbReference type="PANTHER" id="PTHR10390">
    <property type="entry name" value="HOMEOBOX PROTEIN SIX"/>
    <property type="match status" value="1"/>
</dbReference>
<feature type="domain" description="Homeobox protein SIX1 N-terminal SD" evidence="7">
    <location>
        <begin position="44"/>
        <end position="150"/>
    </location>
</feature>
<organism evidence="8 9">
    <name type="scientific">Panagrolaimus davidi</name>
    <dbReference type="NCBI Taxonomy" id="227884"/>
    <lineage>
        <taxon>Eukaryota</taxon>
        <taxon>Metazoa</taxon>
        <taxon>Ecdysozoa</taxon>
        <taxon>Nematoda</taxon>
        <taxon>Chromadorea</taxon>
        <taxon>Rhabditida</taxon>
        <taxon>Tylenchina</taxon>
        <taxon>Panagrolaimomorpha</taxon>
        <taxon>Panagrolaimoidea</taxon>
        <taxon>Panagrolaimidae</taxon>
        <taxon>Panagrolaimus</taxon>
    </lineage>
</organism>
<dbReference type="WBParaSite" id="PDA_v2.g830.t1">
    <property type="protein sequence ID" value="PDA_v2.g830.t1"/>
    <property type="gene ID" value="PDA_v2.g830"/>
</dbReference>
<protein>
    <submittedName>
        <fullName evidence="9">Homeobox domain-containing protein</fullName>
    </submittedName>
</protein>
<proteinExistence type="predicted"/>
<dbReference type="CDD" id="cd00086">
    <property type="entry name" value="homeodomain"/>
    <property type="match status" value="1"/>
</dbReference>
<evidence type="ECO:0000256" key="2">
    <source>
        <dbReference type="ARBA" id="ARBA00023125"/>
    </source>
</evidence>
<keyword evidence="3 5" id="KW-0371">Homeobox</keyword>
<evidence type="ECO:0000259" key="6">
    <source>
        <dbReference type="Pfam" id="PF00046"/>
    </source>
</evidence>
<dbReference type="Pfam" id="PF00046">
    <property type="entry name" value="Homeodomain"/>
    <property type="match status" value="1"/>
</dbReference>
<evidence type="ECO:0000313" key="8">
    <source>
        <dbReference type="Proteomes" id="UP000887578"/>
    </source>
</evidence>
<dbReference type="GO" id="GO:0000981">
    <property type="term" value="F:DNA-binding transcription factor activity, RNA polymerase II-specific"/>
    <property type="evidence" value="ECO:0007669"/>
    <property type="project" value="TreeGrafter"/>
</dbReference>
<dbReference type="GO" id="GO:0000978">
    <property type="term" value="F:RNA polymerase II cis-regulatory region sequence-specific DNA binding"/>
    <property type="evidence" value="ECO:0007669"/>
    <property type="project" value="TreeGrafter"/>
</dbReference>
<dbReference type="AlphaFoldDB" id="A0A914QVN9"/>
<keyword evidence="2 5" id="KW-0238">DNA-binding</keyword>
<dbReference type="Proteomes" id="UP000887578">
    <property type="component" value="Unplaced"/>
</dbReference>
<name>A0A914QVN9_9BILA</name>
<dbReference type="GO" id="GO:0005667">
    <property type="term" value="C:transcription regulator complex"/>
    <property type="evidence" value="ECO:0007669"/>
    <property type="project" value="TreeGrafter"/>
</dbReference>
<dbReference type="InterPro" id="IPR009057">
    <property type="entry name" value="Homeodomain-like_sf"/>
</dbReference>